<protein>
    <submittedName>
        <fullName evidence="1">Uncharacterized protein</fullName>
    </submittedName>
</protein>
<proteinExistence type="predicted"/>
<evidence type="ECO:0000313" key="2">
    <source>
        <dbReference type="Proteomes" id="UP001140087"/>
    </source>
</evidence>
<gene>
    <name evidence="1" type="ORF">H4R21_001551</name>
</gene>
<accession>A0ACC1LCE3</accession>
<keyword evidence="2" id="KW-1185">Reference proteome</keyword>
<reference evidence="1" key="1">
    <citation type="submission" date="2022-07" db="EMBL/GenBank/DDBJ databases">
        <title>Phylogenomic reconstructions and comparative analyses of Kickxellomycotina fungi.</title>
        <authorList>
            <person name="Reynolds N.K."/>
            <person name="Stajich J.E."/>
            <person name="Barry K."/>
            <person name="Grigoriev I.V."/>
            <person name="Crous P."/>
            <person name="Smith M.E."/>
        </authorList>
    </citation>
    <scope>NUCLEOTIDE SEQUENCE</scope>
    <source>
        <strain evidence="1">BCRC 34780</strain>
    </source>
</reference>
<evidence type="ECO:0000313" key="1">
    <source>
        <dbReference type="EMBL" id="KAJ2804686.1"/>
    </source>
</evidence>
<comment type="caution">
    <text evidence="1">The sequence shown here is derived from an EMBL/GenBank/DDBJ whole genome shotgun (WGS) entry which is preliminary data.</text>
</comment>
<dbReference type="EMBL" id="JANBUN010000328">
    <property type="protein sequence ID" value="KAJ2804686.1"/>
    <property type="molecule type" value="Genomic_DNA"/>
</dbReference>
<organism evidence="1 2">
    <name type="scientific">Coemansia helicoidea</name>
    <dbReference type="NCBI Taxonomy" id="1286919"/>
    <lineage>
        <taxon>Eukaryota</taxon>
        <taxon>Fungi</taxon>
        <taxon>Fungi incertae sedis</taxon>
        <taxon>Zoopagomycota</taxon>
        <taxon>Kickxellomycotina</taxon>
        <taxon>Kickxellomycetes</taxon>
        <taxon>Kickxellales</taxon>
        <taxon>Kickxellaceae</taxon>
        <taxon>Coemansia</taxon>
    </lineage>
</organism>
<name>A0ACC1LCE3_9FUNG</name>
<sequence length="233" mass="24429">LVPGSTRFESRPLPPLPREGTLSKRSTAPAASPAPSAAMTDSRADDRAASRRQSTDESVLYMASRRSSSLCSDCGRAPNRDTLVDTPQPRPAYVASRASVDSLSTSGSAILQRTPSAASLDDGADQREASTATGPAACVAASPRPPAMFTTSDKRGSAQSEGETIVSSPRSERANIALDAASPAGSLRKAQRPELPELPTMESFSDMAFGLFARSPAFGKAQQPTSFWEGVRL</sequence>
<dbReference type="Proteomes" id="UP001140087">
    <property type="component" value="Unassembled WGS sequence"/>
</dbReference>
<feature type="non-terminal residue" evidence="1">
    <location>
        <position position="1"/>
    </location>
</feature>